<evidence type="ECO:0000313" key="1">
    <source>
        <dbReference type="EMBL" id="CBI11093.1"/>
    </source>
</evidence>
<sequence length="56" mass="6491">MRSICVRLGQSWRFNRRFYLFNAFRSLLGVADNVTAHTYTKLYAEKSRPTTSSGCL</sequence>
<protein>
    <submittedName>
        <fullName evidence="1">Uncharacterized protein</fullName>
    </submittedName>
</protein>
<proteinExistence type="predicted"/>
<dbReference type="AlphaFoldDB" id="E6QV20"/>
<accession>E6QV20</accession>
<name>E6QV20_9ZZZZ</name>
<organism evidence="1">
    <name type="scientific">mine drainage metagenome</name>
    <dbReference type="NCBI Taxonomy" id="410659"/>
    <lineage>
        <taxon>unclassified sequences</taxon>
        <taxon>metagenomes</taxon>
        <taxon>ecological metagenomes</taxon>
    </lineage>
</organism>
<gene>
    <name evidence="1" type="ORF">CARN7_1904</name>
</gene>
<dbReference type="EMBL" id="CABR01000122">
    <property type="protein sequence ID" value="CBI11093.1"/>
    <property type="molecule type" value="Genomic_DNA"/>
</dbReference>
<reference evidence="1" key="1">
    <citation type="submission" date="2009-10" db="EMBL/GenBank/DDBJ databases">
        <title>Diversity of trophic interactions inside an arsenic-rich microbial ecosystem.</title>
        <authorList>
            <person name="Bertin P.N."/>
            <person name="Heinrich-Salmeron A."/>
            <person name="Pelletier E."/>
            <person name="Goulhen-Chollet F."/>
            <person name="Arsene-Ploetze F."/>
            <person name="Gallien S."/>
            <person name="Calteau A."/>
            <person name="Vallenet D."/>
            <person name="Casiot C."/>
            <person name="Chane-Woon-Ming B."/>
            <person name="Giloteaux L."/>
            <person name="Barakat M."/>
            <person name="Bonnefoy V."/>
            <person name="Bruneel O."/>
            <person name="Chandler M."/>
            <person name="Cleiss J."/>
            <person name="Duran R."/>
            <person name="Elbaz-Poulichet F."/>
            <person name="Fonknechten N."/>
            <person name="Lauga B."/>
            <person name="Mornico D."/>
            <person name="Ortet P."/>
            <person name="Schaeffer C."/>
            <person name="Siguier P."/>
            <person name="Alexander Thil Smith A."/>
            <person name="Van Dorsselaer A."/>
            <person name="Weissenbach J."/>
            <person name="Medigue C."/>
            <person name="Le Paslier D."/>
        </authorList>
    </citation>
    <scope>NUCLEOTIDE SEQUENCE</scope>
</reference>
<comment type="caution">
    <text evidence="1">The sequence shown here is derived from an EMBL/GenBank/DDBJ whole genome shotgun (WGS) entry which is preliminary data.</text>
</comment>